<dbReference type="GO" id="GO:0016485">
    <property type="term" value="P:protein processing"/>
    <property type="evidence" value="ECO:0007669"/>
    <property type="project" value="TreeGrafter"/>
</dbReference>
<organism evidence="5 6">
    <name type="scientific">candidate division TA06 bacterium</name>
    <dbReference type="NCBI Taxonomy" id="2250710"/>
    <lineage>
        <taxon>Bacteria</taxon>
        <taxon>Bacteria division TA06</taxon>
    </lineage>
</organism>
<keyword evidence="2 5" id="KW-0645">Protease</keyword>
<comment type="caution">
    <text evidence="5">The sequence shown here is derived from an EMBL/GenBank/DDBJ whole genome shotgun (WGS) entry which is preliminary data.</text>
</comment>
<dbReference type="PANTHER" id="PTHR30302">
    <property type="entry name" value="HYDROGENASE 1 MATURATION PROTEASE"/>
    <property type="match status" value="1"/>
</dbReference>
<accession>A0A523UVH2</accession>
<comment type="similarity">
    <text evidence="1">Belongs to the peptidase A31 family.</text>
</comment>
<keyword evidence="3" id="KW-0064">Aspartyl protease</keyword>
<evidence type="ECO:0000256" key="3">
    <source>
        <dbReference type="ARBA" id="ARBA00022750"/>
    </source>
</evidence>
<dbReference type="EMBL" id="SOJN01000049">
    <property type="protein sequence ID" value="TET46528.1"/>
    <property type="molecule type" value="Genomic_DNA"/>
</dbReference>
<gene>
    <name evidence="5" type="ORF">E3J62_04000</name>
</gene>
<evidence type="ECO:0000256" key="4">
    <source>
        <dbReference type="ARBA" id="ARBA00022801"/>
    </source>
</evidence>
<reference evidence="5 6" key="1">
    <citation type="submission" date="2019-03" db="EMBL/GenBank/DDBJ databases">
        <title>Metabolic potential of uncultured bacteria and archaea associated with petroleum seepage in deep-sea sediments.</title>
        <authorList>
            <person name="Dong X."/>
            <person name="Hubert C."/>
        </authorList>
    </citation>
    <scope>NUCLEOTIDE SEQUENCE [LARGE SCALE GENOMIC DNA]</scope>
    <source>
        <strain evidence="5">E44_bin18</strain>
    </source>
</reference>
<dbReference type="GO" id="GO:0008047">
    <property type="term" value="F:enzyme activator activity"/>
    <property type="evidence" value="ECO:0007669"/>
    <property type="project" value="InterPro"/>
</dbReference>
<dbReference type="SUPFAM" id="SSF53163">
    <property type="entry name" value="HybD-like"/>
    <property type="match status" value="1"/>
</dbReference>
<dbReference type="Proteomes" id="UP000315525">
    <property type="component" value="Unassembled WGS sequence"/>
</dbReference>
<dbReference type="InterPro" id="IPR000671">
    <property type="entry name" value="Peptidase_A31"/>
</dbReference>
<dbReference type="Pfam" id="PF01750">
    <property type="entry name" value="HycI"/>
    <property type="match status" value="1"/>
</dbReference>
<dbReference type="GO" id="GO:0004190">
    <property type="term" value="F:aspartic-type endopeptidase activity"/>
    <property type="evidence" value="ECO:0007669"/>
    <property type="project" value="UniProtKB-KW"/>
</dbReference>
<dbReference type="AlphaFoldDB" id="A0A523UVH2"/>
<dbReference type="InterPro" id="IPR023430">
    <property type="entry name" value="Pept_HybD-like_dom_sf"/>
</dbReference>
<dbReference type="PANTHER" id="PTHR30302:SF1">
    <property type="entry name" value="HYDROGENASE 2 MATURATION PROTEASE"/>
    <property type="match status" value="1"/>
</dbReference>
<evidence type="ECO:0000256" key="2">
    <source>
        <dbReference type="ARBA" id="ARBA00022670"/>
    </source>
</evidence>
<dbReference type="NCBIfam" id="TIGR00072">
    <property type="entry name" value="hydrog_prot"/>
    <property type="match status" value="1"/>
</dbReference>
<proteinExistence type="inferred from homology"/>
<protein>
    <submittedName>
        <fullName evidence="5">Hydrogenase maturation protease</fullName>
    </submittedName>
</protein>
<sequence>MTNIEKRLRELIHSRAVVVIGLGNPDRADDGVGIEVARQLRGLAPERIFSETEGLEAIVLRILDRKDAEVGIFVDAVDFGGRPGEVRIFSDASFPPCTISTHKVPLGLLSALLRKEGKASYLLGIQPGTLDFDSEISDEVHRSLGKIVAILSPFFDPPREVCSQPQAAAKE</sequence>
<dbReference type="Gene3D" id="3.40.50.1450">
    <property type="entry name" value="HybD-like"/>
    <property type="match status" value="1"/>
</dbReference>
<evidence type="ECO:0000256" key="1">
    <source>
        <dbReference type="ARBA" id="ARBA00006814"/>
    </source>
</evidence>
<name>A0A523UVH2_UNCT6</name>
<keyword evidence="4" id="KW-0378">Hydrolase</keyword>
<evidence type="ECO:0000313" key="6">
    <source>
        <dbReference type="Proteomes" id="UP000315525"/>
    </source>
</evidence>
<evidence type="ECO:0000313" key="5">
    <source>
        <dbReference type="EMBL" id="TET46528.1"/>
    </source>
</evidence>